<accession>A0A4C1Z2P5</accession>
<name>A0A4C1Z2P5_EUMVA</name>
<comment type="caution">
    <text evidence="2">The sequence shown here is derived from an EMBL/GenBank/DDBJ whole genome shotgun (WGS) entry which is preliminary data.</text>
</comment>
<evidence type="ECO:0000313" key="2">
    <source>
        <dbReference type="EMBL" id="GBP82856.1"/>
    </source>
</evidence>
<dbReference type="AlphaFoldDB" id="A0A4C1Z2P5"/>
<dbReference type="EMBL" id="BGZK01001590">
    <property type="protein sequence ID" value="GBP82856.1"/>
    <property type="molecule type" value="Genomic_DNA"/>
</dbReference>
<sequence>MGKNPSTACDEEDPTAVSTSSTSSFVEKYKVDSALELQYHHIHLLRWARRCPRVSPSVAKTRPLPTTKPQLFRRKNRRGPQPLLQPLERSAEAGGRRQIAARDATPTLLLSICYLIAVLGSVYKTKKHVWHSGTAADRGSAADQDCLYIRHRVRGPINTPRPQTPLENRHPNYNPNAADFPRDRGLVWREGAGAAFGRLGRGGLQPIARAVMFEA</sequence>
<keyword evidence="3" id="KW-1185">Reference proteome</keyword>
<evidence type="ECO:0000313" key="3">
    <source>
        <dbReference type="Proteomes" id="UP000299102"/>
    </source>
</evidence>
<gene>
    <name evidence="2" type="ORF">EVAR_34520_1</name>
</gene>
<dbReference type="Proteomes" id="UP000299102">
    <property type="component" value="Unassembled WGS sequence"/>
</dbReference>
<evidence type="ECO:0000256" key="1">
    <source>
        <dbReference type="SAM" id="MobiDB-lite"/>
    </source>
</evidence>
<protein>
    <submittedName>
        <fullName evidence="2">Uncharacterized protein</fullName>
    </submittedName>
</protein>
<feature type="region of interest" description="Disordered" evidence="1">
    <location>
        <begin position="1"/>
        <end position="22"/>
    </location>
</feature>
<organism evidence="2 3">
    <name type="scientific">Eumeta variegata</name>
    <name type="common">Bagworm moth</name>
    <name type="synonym">Eumeta japonica</name>
    <dbReference type="NCBI Taxonomy" id="151549"/>
    <lineage>
        <taxon>Eukaryota</taxon>
        <taxon>Metazoa</taxon>
        <taxon>Ecdysozoa</taxon>
        <taxon>Arthropoda</taxon>
        <taxon>Hexapoda</taxon>
        <taxon>Insecta</taxon>
        <taxon>Pterygota</taxon>
        <taxon>Neoptera</taxon>
        <taxon>Endopterygota</taxon>
        <taxon>Lepidoptera</taxon>
        <taxon>Glossata</taxon>
        <taxon>Ditrysia</taxon>
        <taxon>Tineoidea</taxon>
        <taxon>Psychidae</taxon>
        <taxon>Oiketicinae</taxon>
        <taxon>Eumeta</taxon>
    </lineage>
</organism>
<reference evidence="2 3" key="1">
    <citation type="journal article" date="2019" name="Commun. Biol.">
        <title>The bagworm genome reveals a unique fibroin gene that provides high tensile strength.</title>
        <authorList>
            <person name="Kono N."/>
            <person name="Nakamura H."/>
            <person name="Ohtoshi R."/>
            <person name="Tomita M."/>
            <person name="Numata K."/>
            <person name="Arakawa K."/>
        </authorList>
    </citation>
    <scope>NUCLEOTIDE SEQUENCE [LARGE SCALE GENOMIC DNA]</scope>
</reference>
<proteinExistence type="predicted"/>